<evidence type="ECO:0000256" key="4">
    <source>
        <dbReference type="ARBA" id="ARBA00023163"/>
    </source>
</evidence>
<reference evidence="6 7" key="1">
    <citation type="submission" date="2019-03" db="EMBL/GenBank/DDBJ databases">
        <title>Genomic Encyclopedia of Type Strains, Phase IV (KMG-IV): sequencing the most valuable type-strain genomes for metagenomic binning, comparative biology and taxonomic classification.</title>
        <authorList>
            <person name="Goeker M."/>
        </authorList>
    </citation>
    <scope>NUCLEOTIDE SEQUENCE [LARGE SCALE GENOMIC DNA]</scope>
    <source>
        <strain evidence="6 7">DSM 16730</strain>
    </source>
</reference>
<dbReference type="AlphaFoldDB" id="A0A4R3VR46"/>
<dbReference type="OrthoDB" id="9815676at2"/>
<keyword evidence="4" id="KW-0804">Transcription</keyword>
<sequence length="297" mass="33226">MLDKLTGMRTFVAAVQTGSFIAAAGRLSMSPQMVARHIATLEKQLKTRLLNRTTRRQSLTPAGSLYYRRCEAILKAIDTAEREASGTAEIPSGTLRLNAPVTFGRYALVDFLSQFLRRYPQMSIELTLSDEIINPATEGFDMVIRIGEPDKNLRFAAKPLPAYRLIACAAPQYLAEHGWPEHPSDLKHHACLGFSPWPAGLTHQWPFVGAESLTEVSVNSRLAINDWGAILEAALKGLGVLIGYEKGLEQPVKKGQLVTILEDYRIPERVMNLLYDASRANETRYRVFIDELCEYFN</sequence>
<dbReference type="Gene3D" id="3.40.190.290">
    <property type="match status" value="1"/>
</dbReference>
<keyword evidence="2" id="KW-0805">Transcription regulation</keyword>
<proteinExistence type="inferred from homology"/>
<dbReference type="Gene3D" id="1.10.10.10">
    <property type="entry name" value="Winged helix-like DNA-binding domain superfamily/Winged helix DNA-binding domain"/>
    <property type="match status" value="1"/>
</dbReference>
<dbReference type="Pfam" id="PF00126">
    <property type="entry name" value="HTH_1"/>
    <property type="match status" value="1"/>
</dbReference>
<dbReference type="FunFam" id="1.10.10.10:FF:000001">
    <property type="entry name" value="LysR family transcriptional regulator"/>
    <property type="match status" value="1"/>
</dbReference>
<dbReference type="SUPFAM" id="SSF46785">
    <property type="entry name" value="Winged helix' DNA-binding domain"/>
    <property type="match status" value="1"/>
</dbReference>
<dbReference type="InterPro" id="IPR036388">
    <property type="entry name" value="WH-like_DNA-bd_sf"/>
</dbReference>
<evidence type="ECO:0000313" key="6">
    <source>
        <dbReference type="EMBL" id="TCV07842.1"/>
    </source>
</evidence>
<evidence type="ECO:0000259" key="5">
    <source>
        <dbReference type="PROSITE" id="PS50931"/>
    </source>
</evidence>
<dbReference type="InterPro" id="IPR058163">
    <property type="entry name" value="LysR-type_TF_proteobact-type"/>
</dbReference>
<evidence type="ECO:0000256" key="1">
    <source>
        <dbReference type="ARBA" id="ARBA00009437"/>
    </source>
</evidence>
<evidence type="ECO:0000313" key="7">
    <source>
        <dbReference type="Proteomes" id="UP000295433"/>
    </source>
</evidence>
<evidence type="ECO:0000256" key="3">
    <source>
        <dbReference type="ARBA" id="ARBA00023125"/>
    </source>
</evidence>
<dbReference type="Pfam" id="PF03466">
    <property type="entry name" value="LysR_substrate"/>
    <property type="match status" value="1"/>
</dbReference>
<dbReference type="InterPro" id="IPR005119">
    <property type="entry name" value="LysR_subst-bd"/>
</dbReference>
<feature type="domain" description="HTH lysR-type" evidence="5">
    <location>
        <begin position="3"/>
        <end position="60"/>
    </location>
</feature>
<dbReference type="GO" id="GO:0043565">
    <property type="term" value="F:sequence-specific DNA binding"/>
    <property type="evidence" value="ECO:0007669"/>
    <property type="project" value="TreeGrafter"/>
</dbReference>
<protein>
    <submittedName>
        <fullName evidence="6">DNA-binding transcriptional LysR family regulator</fullName>
    </submittedName>
</protein>
<comment type="similarity">
    <text evidence="1">Belongs to the LysR transcriptional regulatory family.</text>
</comment>
<dbReference type="SUPFAM" id="SSF53850">
    <property type="entry name" value="Periplasmic binding protein-like II"/>
    <property type="match status" value="1"/>
</dbReference>
<keyword evidence="3 6" id="KW-0238">DNA-binding</keyword>
<dbReference type="PANTHER" id="PTHR30537:SF58">
    <property type="entry name" value="HTH-TYPE TRANSCRIPTIONAL REGULATOR PERR"/>
    <property type="match status" value="1"/>
</dbReference>
<dbReference type="GO" id="GO:0003700">
    <property type="term" value="F:DNA-binding transcription factor activity"/>
    <property type="evidence" value="ECO:0007669"/>
    <property type="project" value="InterPro"/>
</dbReference>
<dbReference type="GO" id="GO:0006351">
    <property type="term" value="P:DNA-templated transcription"/>
    <property type="evidence" value="ECO:0007669"/>
    <property type="project" value="TreeGrafter"/>
</dbReference>
<dbReference type="RefSeq" id="WP_132454379.1">
    <property type="nucleotide sequence ID" value="NZ_JAWIZJ010000002.1"/>
</dbReference>
<dbReference type="PANTHER" id="PTHR30537">
    <property type="entry name" value="HTH-TYPE TRANSCRIPTIONAL REGULATOR"/>
    <property type="match status" value="1"/>
</dbReference>
<keyword evidence="7" id="KW-1185">Reference proteome</keyword>
<dbReference type="Proteomes" id="UP000295433">
    <property type="component" value="Unassembled WGS sequence"/>
</dbReference>
<dbReference type="PROSITE" id="PS50931">
    <property type="entry name" value="HTH_LYSR"/>
    <property type="match status" value="1"/>
</dbReference>
<dbReference type="InterPro" id="IPR036390">
    <property type="entry name" value="WH_DNA-bd_sf"/>
</dbReference>
<dbReference type="EMBL" id="SMBY01000002">
    <property type="protein sequence ID" value="TCV07842.1"/>
    <property type="molecule type" value="Genomic_DNA"/>
</dbReference>
<evidence type="ECO:0000256" key="2">
    <source>
        <dbReference type="ARBA" id="ARBA00023015"/>
    </source>
</evidence>
<accession>A0A4R3VR46</accession>
<name>A0A4R3VR46_9GAMM</name>
<gene>
    <name evidence="6" type="ORF">EDC54_102414</name>
</gene>
<organism evidence="6 7">
    <name type="scientific">Samsonia erythrinae</name>
    <dbReference type="NCBI Taxonomy" id="160434"/>
    <lineage>
        <taxon>Bacteria</taxon>
        <taxon>Pseudomonadati</taxon>
        <taxon>Pseudomonadota</taxon>
        <taxon>Gammaproteobacteria</taxon>
        <taxon>Enterobacterales</taxon>
        <taxon>Pectobacteriaceae</taxon>
        <taxon>Samsonia</taxon>
    </lineage>
</organism>
<dbReference type="InterPro" id="IPR000847">
    <property type="entry name" value="LysR_HTH_N"/>
</dbReference>
<comment type="caution">
    <text evidence="6">The sequence shown here is derived from an EMBL/GenBank/DDBJ whole genome shotgun (WGS) entry which is preliminary data.</text>
</comment>